<protein>
    <submittedName>
        <fullName evidence="1">Uncharacterized protein</fullName>
    </submittedName>
</protein>
<reference evidence="1" key="1">
    <citation type="submission" date="2023-02" db="EMBL/GenBank/DDBJ databases">
        <title>Genome of toxic invasive species Heracleum sosnowskyi carries increased number of genes despite the absence of recent whole-genome duplications.</title>
        <authorList>
            <person name="Schelkunov M."/>
            <person name="Shtratnikova V."/>
            <person name="Makarenko M."/>
            <person name="Klepikova A."/>
            <person name="Omelchenko D."/>
            <person name="Novikova G."/>
            <person name="Obukhova E."/>
            <person name="Bogdanov V."/>
            <person name="Penin A."/>
            <person name="Logacheva M."/>
        </authorList>
    </citation>
    <scope>NUCLEOTIDE SEQUENCE</scope>
    <source>
        <strain evidence="1">Hsosn_3</strain>
        <tissue evidence="1">Leaf</tissue>
    </source>
</reference>
<dbReference type="EMBL" id="JAUIZM010000006">
    <property type="protein sequence ID" value="KAK1379587.1"/>
    <property type="molecule type" value="Genomic_DNA"/>
</dbReference>
<evidence type="ECO:0000313" key="1">
    <source>
        <dbReference type="EMBL" id="KAK1379587.1"/>
    </source>
</evidence>
<sequence length="108" mass="12430">MFKYGSVRSAWKHHELKVKDEKTLLFGEKPDVVFCADIFLYKKKQEDICWDAWCCHCYLEVAHPEDLVLGVAGALRIEVNRALVILRDIAAGKDLKKFFAVCLTPFLL</sequence>
<gene>
    <name evidence="1" type="ORF">POM88_026331</name>
</gene>
<name>A0AAD8I7X9_9APIA</name>
<dbReference type="Proteomes" id="UP001237642">
    <property type="component" value="Unassembled WGS sequence"/>
</dbReference>
<dbReference type="AlphaFoldDB" id="A0AAD8I7X9"/>
<keyword evidence="2" id="KW-1185">Reference proteome</keyword>
<proteinExistence type="predicted"/>
<reference evidence="1" key="2">
    <citation type="submission" date="2023-05" db="EMBL/GenBank/DDBJ databases">
        <authorList>
            <person name="Schelkunov M.I."/>
        </authorList>
    </citation>
    <scope>NUCLEOTIDE SEQUENCE</scope>
    <source>
        <strain evidence="1">Hsosn_3</strain>
        <tissue evidence="1">Leaf</tissue>
    </source>
</reference>
<accession>A0AAD8I7X9</accession>
<evidence type="ECO:0000313" key="2">
    <source>
        <dbReference type="Proteomes" id="UP001237642"/>
    </source>
</evidence>
<comment type="caution">
    <text evidence="1">The sequence shown here is derived from an EMBL/GenBank/DDBJ whole genome shotgun (WGS) entry which is preliminary data.</text>
</comment>
<organism evidence="1 2">
    <name type="scientific">Heracleum sosnowskyi</name>
    <dbReference type="NCBI Taxonomy" id="360622"/>
    <lineage>
        <taxon>Eukaryota</taxon>
        <taxon>Viridiplantae</taxon>
        <taxon>Streptophyta</taxon>
        <taxon>Embryophyta</taxon>
        <taxon>Tracheophyta</taxon>
        <taxon>Spermatophyta</taxon>
        <taxon>Magnoliopsida</taxon>
        <taxon>eudicotyledons</taxon>
        <taxon>Gunneridae</taxon>
        <taxon>Pentapetalae</taxon>
        <taxon>asterids</taxon>
        <taxon>campanulids</taxon>
        <taxon>Apiales</taxon>
        <taxon>Apiaceae</taxon>
        <taxon>Apioideae</taxon>
        <taxon>apioid superclade</taxon>
        <taxon>Tordylieae</taxon>
        <taxon>Tordyliinae</taxon>
        <taxon>Heracleum</taxon>
    </lineage>
</organism>